<proteinExistence type="predicted"/>
<dbReference type="Proteomes" id="UP001501470">
    <property type="component" value="Unassembled WGS sequence"/>
</dbReference>
<reference evidence="4" key="1">
    <citation type="journal article" date="2019" name="Int. J. Syst. Evol. Microbiol.">
        <title>The Global Catalogue of Microorganisms (GCM) 10K type strain sequencing project: providing services to taxonomists for standard genome sequencing and annotation.</title>
        <authorList>
            <consortium name="The Broad Institute Genomics Platform"/>
            <consortium name="The Broad Institute Genome Sequencing Center for Infectious Disease"/>
            <person name="Wu L."/>
            <person name="Ma J."/>
        </authorList>
    </citation>
    <scope>NUCLEOTIDE SEQUENCE [LARGE SCALE GENOMIC DNA]</scope>
    <source>
        <strain evidence="4">JCM 15933</strain>
    </source>
</reference>
<keyword evidence="4" id="KW-1185">Reference proteome</keyword>
<gene>
    <name evidence="3" type="ORF">GCM10009827_049860</name>
</gene>
<comment type="caution">
    <text evidence="3">The sequence shown here is derived from an EMBL/GenBank/DDBJ whole genome shotgun (WGS) entry which is preliminary data.</text>
</comment>
<evidence type="ECO:0000313" key="3">
    <source>
        <dbReference type="EMBL" id="GAA1526972.1"/>
    </source>
</evidence>
<protein>
    <recommendedName>
        <fullName evidence="2">DUF3592 domain-containing protein</fullName>
    </recommendedName>
</protein>
<name>A0ABP4LNV3_9ACTN</name>
<sequence>MVGFVVMLLIGVVHLVKGVRSSGSDRRFLARAVRVPGVVVDVSWDFVPTASGVQLGMPIFQYHTREGRPMRATDPVGANPPRFRPGTPVAVLYDPKAPHVAKLEANLGTGKGLNMLSAIGGTAAAIAGLIGLVVMLSE</sequence>
<keyword evidence="1" id="KW-0472">Membrane</keyword>
<feature type="transmembrane region" description="Helical" evidence="1">
    <location>
        <begin position="115"/>
        <end position="136"/>
    </location>
</feature>
<organism evidence="3 4">
    <name type="scientific">Dactylosporangium maewongense</name>
    <dbReference type="NCBI Taxonomy" id="634393"/>
    <lineage>
        <taxon>Bacteria</taxon>
        <taxon>Bacillati</taxon>
        <taxon>Actinomycetota</taxon>
        <taxon>Actinomycetes</taxon>
        <taxon>Micromonosporales</taxon>
        <taxon>Micromonosporaceae</taxon>
        <taxon>Dactylosporangium</taxon>
    </lineage>
</organism>
<dbReference type="InterPro" id="IPR021994">
    <property type="entry name" value="DUF3592"/>
</dbReference>
<evidence type="ECO:0000256" key="1">
    <source>
        <dbReference type="SAM" id="Phobius"/>
    </source>
</evidence>
<accession>A0ABP4LNV3</accession>
<dbReference type="EMBL" id="BAAAQD010000010">
    <property type="protein sequence ID" value="GAA1526972.1"/>
    <property type="molecule type" value="Genomic_DNA"/>
</dbReference>
<keyword evidence="1" id="KW-1133">Transmembrane helix</keyword>
<evidence type="ECO:0000313" key="4">
    <source>
        <dbReference type="Proteomes" id="UP001501470"/>
    </source>
</evidence>
<keyword evidence="1" id="KW-0812">Transmembrane</keyword>
<evidence type="ECO:0000259" key="2">
    <source>
        <dbReference type="Pfam" id="PF12158"/>
    </source>
</evidence>
<feature type="domain" description="DUF3592" evidence="2">
    <location>
        <begin position="35"/>
        <end position="105"/>
    </location>
</feature>
<dbReference type="Pfam" id="PF12158">
    <property type="entry name" value="DUF3592"/>
    <property type="match status" value="1"/>
</dbReference>